<reference evidence="1" key="1">
    <citation type="journal article" date="2015" name="Nature">
        <title>Complex archaea that bridge the gap between prokaryotes and eukaryotes.</title>
        <authorList>
            <person name="Spang A."/>
            <person name="Saw J.H."/>
            <person name="Jorgensen S.L."/>
            <person name="Zaremba-Niedzwiedzka K."/>
            <person name="Martijn J."/>
            <person name="Lind A.E."/>
            <person name="van Eijk R."/>
            <person name="Schleper C."/>
            <person name="Guy L."/>
            <person name="Ettema T.J."/>
        </authorList>
    </citation>
    <scope>NUCLEOTIDE SEQUENCE</scope>
</reference>
<proteinExistence type="predicted"/>
<dbReference type="InterPro" id="IPR051082">
    <property type="entry name" value="Pentapeptide-BTB/POZ_domain"/>
</dbReference>
<dbReference type="PANTHER" id="PTHR14136">
    <property type="entry name" value="BTB_POZ DOMAIN-CONTAINING PROTEIN KCTD9"/>
    <property type="match status" value="1"/>
</dbReference>
<sequence>MKREQLEEIIKKHIEWLNNDKDGERADLYNANLYNANLYNANLYNANLYNADLENADLRNADLENADLRNADLRNANLRDANLRNANLRNADLEKIIIQLPNICKWYVIYNEYNDKSLMIGCESKTIKEWDKLFKSKIKEYEGIKRDSKEHKLIYLAFKTIKEYLKIEGVK</sequence>
<dbReference type="PANTHER" id="PTHR14136:SF17">
    <property type="entry name" value="BTB_POZ DOMAIN-CONTAINING PROTEIN KCTD9"/>
    <property type="match status" value="1"/>
</dbReference>
<accession>A0A0F9M5Z9</accession>
<evidence type="ECO:0000313" key="1">
    <source>
        <dbReference type="EMBL" id="KKM64652.1"/>
    </source>
</evidence>
<dbReference type="SUPFAM" id="SSF141571">
    <property type="entry name" value="Pentapeptide repeat-like"/>
    <property type="match status" value="1"/>
</dbReference>
<dbReference type="Gene3D" id="2.160.20.80">
    <property type="entry name" value="E3 ubiquitin-protein ligase SopA"/>
    <property type="match status" value="1"/>
</dbReference>
<comment type="caution">
    <text evidence="1">The sequence shown here is derived from an EMBL/GenBank/DDBJ whole genome shotgun (WGS) entry which is preliminary data.</text>
</comment>
<dbReference type="EMBL" id="LAZR01010860">
    <property type="protein sequence ID" value="KKM64652.1"/>
    <property type="molecule type" value="Genomic_DNA"/>
</dbReference>
<dbReference type="Pfam" id="PF00805">
    <property type="entry name" value="Pentapeptide"/>
    <property type="match status" value="1"/>
</dbReference>
<protein>
    <recommendedName>
        <fullName evidence="2">Pentapeptide repeat protein</fullName>
    </recommendedName>
</protein>
<dbReference type="AlphaFoldDB" id="A0A0F9M5Z9"/>
<name>A0A0F9M5Z9_9ZZZZ</name>
<gene>
    <name evidence="1" type="ORF">LCGC14_1499200</name>
</gene>
<evidence type="ECO:0008006" key="2">
    <source>
        <dbReference type="Google" id="ProtNLM"/>
    </source>
</evidence>
<organism evidence="1">
    <name type="scientific">marine sediment metagenome</name>
    <dbReference type="NCBI Taxonomy" id="412755"/>
    <lineage>
        <taxon>unclassified sequences</taxon>
        <taxon>metagenomes</taxon>
        <taxon>ecological metagenomes</taxon>
    </lineage>
</organism>
<dbReference type="InterPro" id="IPR001646">
    <property type="entry name" value="5peptide_repeat"/>
</dbReference>